<dbReference type="AlphaFoldDB" id="A0A1W9I3V5"/>
<dbReference type="RefSeq" id="WP_376801213.1">
    <property type="nucleotide sequence ID" value="NZ_DHHT01000024.1"/>
</dbReference>
<evidence type="ECO:0008006" key="3">
    <source>
        <dbReference type="Google" id="ProtNLM"/>
    </source>
</evidence>
<accession>A0A1W9I3V5</accession>
<evidence type="ECO:0000313" key="1">
    <source>
        <dbReference type="EMBL" id="OQW54287.1"/>
    </source>
</evidence>
<protein>
    <recommendedName>
        <fullName evidence="3">Methyltransferase type 11 domain-containing protein</fullName>
    </recommendedName>
</protein>
<dbReference type="EMBL" id="LWDL01000004">
    <property type="protein sequence ID" value="OQW54287.1"/>
    <property type="molecule type" value="Genomic_DNA"/>
</dbReference>
<evidence type="ECO:0000313" key="2">
    <source>
        <dbReference type="Proteomes" id="UP000192872"/>
    </source>
</evidence>
<name>A0A1W9I3V5_9HYPH</name>
<organism evidence="1 2">
    <name type="scientific">Candidatus Raskinella chloraquaticus</name>
    <dbReference type="NCBI Taxonomy" id="1951219"/>
    <lineage>
        <taxon>Bacteria</taxon>
        <taxon>Pseudomonadati</taxon>
        <taxon>Pseudomonadota</taxon>
        <taxon>Alphaproteobacteria</taxon>
        <taxon>Hyphomicrobiales</taxon>
        <taxon>Phreatobacteraceae</taxon>
        <taxon>Candidatus Raskinella</taxon>
    </lineage>
</organism>
<dbReference type="STRING" id="1827387.A4S15_14395"/>
<gene>
    <name evidence="1" type="ORF">A4S15_14395</name>
</gene>
<dbReference type="Proteomes" id="UP000192872">
    <property type="component" value="Unassembled WGS sequence"/>
</dbReference>
<sequence>MLTRLALIATAHADPAARRLGLAADSAGLWFRSRRLRRHWADHENHCHQAITRAIAGLTPRRTVLVLGSGQLRDIPLALLAHTFDSVLLVDAVHLWPARRQAGRFANVRCVTSDVTGRLAQFAFGFAPNPPLATVKADDSIDLTISANILSQLPIAAEEWLERHGRPPADIAAMAHQLVGEHLAALTRLPGRVCLLSDIEMQERDRSGTILARHDLLAGHTLPAPDDAWLWPVAPFGMAQKERAYLHHSVAISDFKAA</sequence>
<comment type="caution">
    <text evidence="1">The sequence shown here is derived from an EMBL/GenBank/DDBJ whole genome shotgun (WGS) entry which is preliminary data.</text>
</comment>
<proteinExistence type="predicted"/>
<reference evidence="1 2" key="1">
    <citation type="journal article" date="2017" name="Water Res.">
        <title>Comammox in drinking water systems.</title>
        <authorList>
            <person name="Wang Y."/>
            <person name="Ma L."/>
            <person name="Mao Y."/>
            <person name="Jiang X."/>
            <person name="Xia Y."/>
            <person name="Yu K."/>
            <person name="Li B."/>
            <person name="Zhang T."/>
        </authorList>
    </citation>
    <scope>NUCLEOTIDE SEQUENCE [LARGE SCALE GENOMIC DNA]</scope>
    <source>
        <strain evidence="1">SG_bin8</strain>
    </source>
</reference>